<reference evidence="1 2" key="1">
    <citation type="submission" date="2016-10" db="EMBL/GenBank/DDBJ databases">
        <authorList>
            <person name="de Groot N.N."/>
        </authorList>
    </citation>
    <scope>NUCLEOTIDE SEQUENCE [LARGE SCALE GENOMIC DNA]</scope>
    <source>
        <strain evidence="1 2">CGMCC 4.5681</strain>
    </source>
</reference>
<name>A0A1G9GPL9_9ACTN</name>
<evidence type="ECO:0000313" key="2">
    <source>
        <dbReference type="Proteomes" id="UP000198683"/>
    </source>
</evidence>
<sequence length="198" mass="21788">MGDFFERIIDIEVTAEAAGALADQAVDWMVAEGLITRETSSIGMYSLQVDKGYKPGPNWEQACADREDPRWRPGPVAVIVGRDQHVGGQGSDEADSATCPRCDARTVIINYPEEWEPDEEAWQPFSDAIESWKETGEGSVTCPLCGASVPVTEWRFGSGFTLGALAFDFWGWPPLNTRFHAEMSARLGHAIETQTGKF</sequence>
<evidence type="ECO:0000313" key="1">
    <source>
        <dbReference type="EMBL" id="SDL02606.1"/>
    </source>
</evidence>
<accession>A0A1G9GPL9</accession>
<dbReference type="Proteomes" id="UP000198683">
    <property type="component" value="Unassembled WGS sequence"/>
</dbReference>
<dbReference type="AlphaFoldDB" id="A0A1G9GPL9"/>
<dbReference type="RefSeq" id="WP_090768753.1">
    <property type="nucleotide sequence ID" value="NZ_FNFB01000014.1"/>
</dbReference>
<dbReference type="EMBL" id="FNFB01000014">
    <property type="protein sequence ID" value="SDL02606.1"/>
    <property type="molecule type" value="Genomic_DNA"/>
</dbReference>
<protein>
    <submittedName>
        <fullName evidence="1">Uncharacterized protein</fullName>
    </submittedName>
</protein>
<keyword evidence="2" id="KW-1185">Reference proteome</keyword>
<proteinExistence type="predicted"/>
<dbReference type="STRING" id="683260.SAMN05421874_114169"/>
<gene>
    <name evidence="1" type="ORF">SAMN05421874_114169</name>
</gene>
<dbReference type="OrthoDB" id="3468002at2"/>
<organism evidence="1 2">
    <name type="scientific">Nonomuraea maritima</name>
    <dbReference type="NCBI Taxonomy" id="683260"/>
    <lineage>
        <taxon>Bacteria</taxon>
        <taxon>Bacillati</taxon>
        <taxon>Actinomycetota</taxon>
        <taxon>Actinomycetes</taxon>
        <taxon>Streptosporangiales</taxon>
        <taxon>Streptosporangiaceae</taxon>
        <taxon>Nonomuraea</taxon>
    </lineage>
</organism>